<proteinExistence type="predicted"/>
<evidence type="ECO:0008006" key="4">
    <source>
        <dbReference type="Google" id="ProtNLM"/>
    </source>
</evidence>
<reference evidence="3" key="1">
    <citation type="journal article" date="2017" name="Nat. Ecol. Evol.">
        <title>Genome expansion and lineage-specific genetic innovations in the forest pathogenic fungi Armillaria.</title>
        <authorList>
            <person name="Sipos G."/>
            <person name="Prasanna A.N."/>
            <person name="Walter M.C."/>
            <person name="O'Connor E."/>
            <person name="Balint B."/>
            <person name="Krizsan K."/>
            <person name="Kiss B."/>
            <person name="Hess J."/>
            <person name="Varga T."/>
            <person name="Slot J."/>
            <person name="Riley R."/>
            <person name="Boka B."/>
            <person name="Rigling D."/>
            <person name="Barry K."/>
            <person name="Lee J."/>
            <person name="Mihaltcheva S."/>
            <person name="LaButti K."/>
            <person name="Lipzen A."/>
            <person name="Waldron R."/>
            <person name="Moloney N.M."/>
            <person name="Sperisen C."/>
            <person name="Kredics L."/>
            <person name="Vagvoelgyi C."/>
            <person name="Patrignani A."/>
            <person name="Fitzpatrick D."/>
            <person name="Nagy I."/>
            <person name="Doyle S."/>
            <person name="Anderson J.B."/>
            <person name="Grigoriev I.V."/>
            <person name="Gueldener U."/>
            <person name="Muensterkoetter M."/>
            <person name="Nagy L.G."/>
        </authorList>
    </citation>
    <scope>NUCLEOTIDE SEQUENCE [LARGE SCALE GENOMIC DNA]</scope>
    <source>
        <strain evidence="3">28-4</strain>
    </source>
</reference>
<keyword evidence="3" id="KW-1185">Reference proteome</keyword>
<feature type="compositionally biased region" description="Polar residues" evidence="1">
    <location>
        <begin position="126"/>
        <end position="139"/>
    </location>
</feature>
<gene>
    <name evidence="2" type="ORF">ARMSODRAFT_965211</name>
</gene>
<feature type="compositionally biased region" description="Basic and acidic residues" evidence="1">
    <location>
        <begin position="167"/>
        <end position="178"/>
    </location>
</feature>
<accession>A0A2H3BBK0</accession>
<feature type="region of interest" description="Disordered" evidence="1">
    <location>
        <begin position="51"/>
        <end position="77"/>
    </location>
</feature>
<feature type="compositionally biased region" description="Polar residues" evidence="1">
    <location>
        <begin position="156"/>
        <end position="165"/>
    </location>
</feature>
<feature type="region of interest" description="Disordered" evidence="1">
    <location>
        <begin position="93"/>
        <end position="178"/>
    </location>
</feature>
<evidence type="ECO:0000313" key="3">
    <source>
        <dbReference type="Proteomes" id="UP000218334"/>
    </source>
</evidence>
<dbReference type="Proteomes" id="UP000218334">
    <property type="component" value="Unassembled WGS sequence"/>
</dbReference>
<protein>
    <recommendedName>
        <fullName evidence="4">Carbohydrate-binding module family 50 protein</fullName>
    </recommendedName>
</protein>
<dbReference type="AlphaFoldDB" id="A0A2H3BBK0"/>
<dbReference type="EMBL" id="KZ293478">
    <property type="protein sequence ID" value="PBK61213.1"/>
    <property type="molecule type" value="Genomic_DNA"/>
</dbReference>
<sequence length="178" mass="19270">MPRSSQQAEDSFRLPEGFQRIGYDADTMRYTFTDKHGKLYRGAPGEEYGTLTPVDFSASTDRPGAFSDGNDSKVRETSRKLTFSDFLPPTAMASASSSLHQNLPVPPPRAHFNGAVRTALPKGQGVMQSLRRSITSAYTKRSAKHVSSPPPHGKHSTSNTASSVDPSVDKAKSPETEA</sequence>
<name>A0A2H3BBK0_9AGAR</name>
<evidence type="ECO:0000313" key="2">
    <source>
        <dbReference type="EMBL" id="PBK61213.1"/>
    </source>
</evidence>
<organism evidence="2 3">
    <name type="scientific">Armillaria solidipes</name>
    <dbReference type="NCBI Taxonomy" id="1076256"/>
    <lineage>
        <taxon>Eukaryota</taxon>
        <taxon>Fungi</taxon>
        <taxon>Dikarya</taxon>
        <taxon>Basidiomycota</taxon>
        <taxon>Agaricomycotina</taxon>
        <taxon>Agaricomycetes</taxon>
        <taxon>Agaricomycetidae</taxon>
        <taxon>Agaricales</taxon>
        <taxon>Marasmiineae</taxon>
        <taxon>Physalacriaceae</taxon>
        <taxon>Armillaria</taxon>
    </lineage>
</organism>
<evidence type="ECO:0000256" key="1">
    <source>
        <dbReference type="SAM" id="MobiDB-lite"/>
    </source>
</evidence>